<dbReference type="EMBL" id="PTIX01000020">
    <property type="protein sequence ID" value="PPK64377.1"/>
    <property type="molecule type" value="Genomic_DNA"/>
</dbReference>
<keyword evidence="1" id="KW-0805">Transcription regulation</keyword>
<keyword evidence="2" id="KW-0804">Transcription</keyword>
<dbReference type="Pfam" id="PF13490">
    <property type="entry name" value="zf-HC2"/>
    <property type="match status" value="1"/>
</dbReference>
<comment type="caution">
    <text evidence="6">The sequence shown here is derived from an EMBL/GenBank/DDBJ whole genome shotgun (WGS) entry which is preliminary data.</text>
</comment>
<evidence type="ECO:0000256" key="4">
    <source>
        <dbReference type="SAM" id="Phobius"/>
    </source>
</evidence>
<dbReference type="AlphaFoldDB" id="A0A2S6GGM2"/>
<gene>
    <name evidence="6" type="ORF">CLV40_120100</name>
</gene>
<evidence type="ECO:0000256" key="3">
    <source>
        <dbReference type="SAM" id="MobiDB-lite"/>
    </source>
</evidence>
<keyword evidence="4" id="KW-0812">Transmembrane</keyword>
<keyword evidence="4" id="KW-1133">Transmembrane helix</keyword>
<sequence length="246" mass="26446">MTCTHTFSLGAYLLGALDPAERAAFEAHAAACSACRRELVRLSPLPGLLHRIRVEDFEDTPEVPADLRVEAPRAPEWFDDDPLDAELDPAPAPPAPAPPPPPVVDIDRRRRGRYPKIVAAAAAVIALSVGSVIVYESLGDTAEPGPYSVSWSGTDPASGVRADLDLTDRDWGTEVRIRLHDVPAGKPCKLIVRGRDGYFEVAGWWATGYRQGEAVPGSTSITLARISRIQVQNDDGDVLVEVPAPS</sequence>
<feature type="domain" description="Putative zinc-finger" evidence="5">
    <location>
        <begin position="9"/>
        <end position="36"/>
    </location>
</feature>
<organism evidence="6 7">
    <name type="scientific">Actinokineospora auranticolor</name>
    <dbReference type="NCBI Taxonomy" id="155976"/>
    <lineage>
        <taxon>Bacteria</taxon>
        <taxon>Bacillati</taxon>
        <taxon>Actinomycetota</taxon>
        <taxon>Actinomycetes</taxon>
        <taxon>Pseudonocardiales</taxon>
        <taxon>Pseudonocardiaceae</taxon>
        <taxon>Actinokineospora</taxon>
    </lineage>
</organism>
<evidence type="ECO:0000256" key="2">
    <source>
        <dbReference type="ARBA" id="ARBA00023163"/>
    </source>
</evidence>
<dbReference type="Proteomes" id="UP000239203">
    <property type="component" value="Unassembled WGS sequence"/>
</dbReference>
<keyword evidence="7" id="KW-1185">Reference proteome</keyword>
<dbReference type="RefSeq" id="WP_104482043.1">
    <property type="nucleotide sequence ID" value="NZ_CP154825.1"/>
</dbReference>
<proteinExistence type="predicted"/>
<feature type="transmembrane region" description="Helical" evidence="4">
    <location>
        <begin position="117"/>
        <end position="135"/>
    </location>
</feature>
<evidence type="ECO:0000313" key="7">
    <source>
        <dbReference type="Proteomes" id="UP000239203"/>
    </source>
</evidence>
<protein>
    <submittedName>
        <fullName evidence="6">Putative zinc finger protein</fullName>
    </submittedName>
</protein>
<name>A0A2S6GGM2_9PSEU</name>
<feature type="region of interest" description="Disordered" evidence="3">
    <location>
        <begin position="63"/>
        <end position="103"/>
    </location>
</feature>
<feature type="compositionally biased region" description="Pro residues" evidence="3">
    <location>
        <begin position="90"/>
        <end position="103"/>
    </location>
</feature>
<dbReference type="InterPro" id="IPR027383">
    <property type="entry name" value="Znf_put"/>
</dbReference>
<dbReference type="InterPro" id="IPR041916">
    <property type="entry name" value="Anti_sigma_zinc_sf"/>
</dbReference>
<evidence type="ECO:0000313" key="6">
    <source>
        <dbReference type="EMBL" id="PPK64377.1"/>
    </source>
</evidence>
<dbReference type="Gene3D" id="1.10.10.1320">
    <property type="entry name" value="Anti-sigma factor, zinc-finger domain"/>
    <property type="match status" value="1"/>
</dbReference>
<accession>A0A2S6GGM2</accession>
<evidence type="ECO:0000259" key="5">
    <source>
        <dbReference type="Pfam" id="PF13490"/>
    </source>
</evidence>
<keyword evidence="4" id="KW-0472">Membrane</keyword>
<reference evidence="6 7" key="1">
    <citation type="submission" date="2018-02" db="EMBL/GenBank/DDBJ databases">
        <title>Genomic Encyclopedia of Archaeal and Bacterial Type Strains, Phase II (KMG-II): from individual species to whole genera.</title>
        <authorList>
            <person name="Goeker M."/>
        </authorList>
    </citation>
    <scope>NUCLEOTIDE SEQUENCE [LARGE SCALE GENOMIC DNA]</scope>
    <source>
        <strain evidence="6 7">YU 961-1</strain>
    </source>
</reference>
<feature type="compositionally biased region" description="Acidic residues" evidence="3">
    <location>
        <begin position="77"/>
        <end position="87"/>
    </location>
</feature>
<dbReference type="OrthoDB" id="5242431at2"/>
<evidence type="ECO:0000256" key="1">
    <source>
        <dbReference type="ARBA" id="ARBA00023015"/>
    </source>
</evidence>